<dbReference type="InterPro" id="IPR035925">
    <property type="entry name" value="BSD_dom_sf"/>
</dbReference>
<dbReference type="Pfam" id="PF08567">
    <property type="entry name" value="PH_TFIIH"/>
    <property type="match status" value="1"/>
</dbReference>
<dbReference type="CDD" id="cd13229">
    <property type="entry name" value="PH_TFIIH"/>
    <property type="match status" value="1"/>
</dbReference>
<dbReference type="SUPFAM" id="SSF140383">
    <property type="entry name" value="BSD domain-like"/>
    <property type="match status" value="2"/>
</dbReference>
<reference evidence="9" key="1">
    <citation type="journal article" date="2013" name="Genetics">
        <title>The draft genome and transcriptome of Panagrellus redivivus are shaped by the harsh demands of a free-living lifestyle.</title>
        <authorList>
            <person name="Srinivasan J."/>
            <person name="Dillman A.R."/>
            <person name="Macchietto M.G."/>
            <person name="Heikkinen L."/>
            <person name="Lakso M."/>
            <person name="Fracchia K.M."/>
            <person name="Antoshechkin I."/>
            <person name="Mortazavi A."/>
            <person name="Wong G."/>
            <person name="Sternberg P.W."/>
        </authorList>
    </citation>
    <scope>NUCLEOTIDE SEQUENCE [LARGE SCALE GENOMIC DNA]</scope>
    <source>
        <strain evidence="9">MT8872</strain>
    </source>
</reference>
<feature type="region of interest" description="Disordered" evidence="7">
    <location>
        <begin position="333"/>
        <end position="369"/>
    </location>
</feature>
<dbReference type="PROSITE" id="PS50858">
    <property type="entry name" value="BSD"/>
    <property type="match status" value="2"/>
</dbReference>
<accession>A0A7E4V4S6</accession>
<evidence type="ECO:0000256" key="4">
    <source>
        <dbReference type="ARBA" id="ARBA00023015"/>
    </source>
</evidence>
<name>A0A7E4V4S6_PANRE</name>
<evidence type="ECO:0000256" key="7">
    <source>
        <dbReference type="SAM" id="MobiDB-lite"/>
    </source>
</evidence>
<dbReference type="InterPro" id="IPR005607">
    <property type="entry name" value="BSD_dom"/>
</dbReference>
<evidence type="ECO:0000256" key="3">
    <source>
        <dbReference type="ARBA" id="ARBA00022737"/>
    </source>
</evidence>
<keyword evidence="4" id="KW-0805">Transcription regulation</keyword>
<feature type="domain" description="BSD" evidence="8">
    <location>
        <begin position="127"/>
        <end position="180"/>
    </location>
</feature>
<sequence length="598" mass="68613">MLLTPDEITALVGTAFVYEVPMIRYRQYTNAPGTLRMYQDRFEWRCEPEGPPQINVPYEAVETLRVSAPDKPKVQIQACIVGGDHINFLFADSNKTKEQLLVEQGRARDQLQKLLVRYKKLVSTQERNITQSVSNETDAKRSLLKKSWLLKVLYTNLVVNNVMAPDDFWKMYYKPHEKFLEQPGVSNGFMFEVAGDVDPSGIRMNLTPEIIRQIYKTYPIVERKYIENVPHNMSAEDFWSKFFQSHYFNRDRIPDYDKNNPFKGTLDEDEAQIEETSKKVIGYRKEKDLLAITEGDGLYSELPELFKPAPTDRTKLIRRLNDFSDRILEAGLDPNRTDMLKPNETAPTSTEEPMEVDNPEKDGEESEGDEIIADDDPIMAYESYVQKPGVPENPTAAKAKELPLTEDNSNSDAELALIEAPESDNDEEVVIESSRIRRDVSSRFRKLGLQLDLFDGICDEITASLDAEDDDEDDSGVSLEDVSIVRRMQHEYVPLGDESAMPQMSASLVRQLFCTHTVVFELSAQARKLMRQKTDAAMRQAFTICIALQNFRQNHFDEVRRQCYEQVDQDSDFIEYLDEAIDSVVNRYMTLKGITSLT</sequence>
<comment type="similarity">
    <text evidence="2">Belongs to the TFB1 family.</text>
</comment>
<evidence type="ECO:0000313" key="10">
    <source>
        <dbReference type="WBParaSite" id="Pan_g16558.t1"/>
    </source>
</evidence>
<dbReference type="SMART" id="SM00751">
    <property type="entry name" value="BSD"/>
    <property type="match status" value="2"/>
</dbReference>
<evidence type="ECO:0000256" key="1">
    <source>
        <dbReference type="ARBA" id="ARBA00004123"/>
    </source>
</evidence>
<dbReference type="Pfam" id="PF03909">
    <property type="entry name" value="BSD"/>
    <property type="match status" value="1"/>
</dbReference>
<reference evidence="10" key="2">
    <citation type="submission" date="2020-10" db="UniProtKB">
        <authorList>
            <consortium name="WormBaseParasite"/>
        </authorList>
    </citation>
    <scope>IDENTIFICATION</scope>
</reference>
<keyword evidence="5" id="KW-0804">Transcription</keyword>
<feature type="compositionally biased region" description="Acidic residues" evidence="7">
    <location>
        <begin position="352"/>
        <end position="369"/>
    </location>
</feature>
<proteinExistence type="inferred from homology"/>
<dbReference type="Gene3D" id="2.30.29.30">
    <property type="entry name" value="Pleckstrin-homology domain (PH domain)/Phosphotyrosine-binding domain (PTB)"/>
    <property type="match status" value="1"/>
</dbReference>
<dbReference type="GO" id="GO:0000439">
    <property type="term" value="C:transcription factor TFIIH core complex"/>
    <property type="evidence" value="ECO:0007669"/>
    <property type="project" value="InterPro"/>
</dbReference>
<evidence type="ECO:0000256" key="5">
    <source>
        <dbReference type="ARBA" id="ARBA00023163"/>
    </source>
</evidence>
<dbReference type="GO" id="GO:0006289">
    <property type="term" value="P:nucleotide-excision repair"/>
    <property type="evidence" value="ECO:0007669"/>
    <property type="project" value="InterPro"/>
</dbReference>
<dbReference type="InterPro" id="IPR011993">
    <property type="entry name" value="PH-like_dom_sf"/>
</dbReference>
<dbReference type="Proteomes" id="UP000492821">
    <property type="component" value="Unassembled WGS sequence"/>
</dbReference>
<protein>
    <submittedName>
        <fullName evidence="10">BSD domain-containing protein</fullName>
    </submittedName>
</protein>
<evidence type="ECO:0000256" key="2">
    <source>
        <dbReference type="ARBA" id="ARBA00009448"/>
    </source>
</evidence>
<dbReference type="AlphaFoldDB" id="A0A7E4V4S6"/>
<dbReference type="InterPro" id="IPR013876">
    <property type="entry name" value="TFIIH_BTF_p62_N"/>
</dbReference>
<dbReference type="WBParaSite" id="Pan_g16558.t1">
    <property type="protein sequence ID" value="Pan_g16558.t1"/>
    <property type="gene ID" value="Pan_g16558"/>
</dbReference>
<feature type="domain" description="BSD" evidence="8">
    <location>
        <begin position="198"/>
        <end position="250"/>
    </location>
</feature>
<evidence type="ECO:0000259" key="8">
    <source>
        <dbReference type="PROSITE" id="PS50858"/>
    </source>
</evidence>
<evidence type="ECO:0000256" key="6">
    <source>
        <dbReference type="ARBA" id="ARBA00023242"/>
    </source>
</evidence>
<keyword evidence="6" id="KW-0539">Nucleus</keyword>
<organism evidence="9 10">
    <name type="scientific">Panagrellus redivivus</name>
    <name type="common">Microworm</name>
    <dbReference type="NCBI Taxonomy" id="6233"/>
    <lineage>
        <taxon>Eukaryota</taxon>
        <taxon>Metazoa</taxon>
        <taxon>Ecdysozoa</taxon>
        <taxon>Nematoda</taxon>
        <taxon>Chromadorea</taxon>
        <taxon>Rhabditida</taxon>
        <taxon>Tylenchina</taxon>
        <taxon>Panagrolaimomorpha</taxon>
        <taxon>Panagrolaimoidea</taxon>
        <taxon>Panagrolaimidae</taxon>
        <taxon>Panagrellus</taxon>
    </lineage>
</organism>
<keyword evidence="3" id="KW-0677">Repeat</keyword>
<dbReference type="PANTHER" id="PTHR12856">
    <property type="entry name" value="TRANSCRIPTION INITIATION FACTOR IIH-RELATED"/>
    <property type="match status" value="1"/>
</dbReference>
<dbReference type="SUPFAM" id="SSF50729">
    <property type="entry name" value="PH domain-like"/>
    <property type="match status" value="1"/>
</dbReference>
<evidence type="ECO:0000313" key="9">
    <source>
        <dbReference type="Proteomes" id="UP000492821"/>
    </source>
</evidence>
<comment type="subcellular location">
    <subcellularLocation>
        <location evidence="1">Nucleus</location>
    </subcellularLocation>
</comment>
<dbReference type="InterPro" id="IPR027079">
    <property type="entry name" value="Tfb1/GTF2H1"/>
</dbReference>
<keyword evidence="9" id="KW-1185">Reference proteome</keyword>
<dbReference type="GO" id="GO:0006351">
    <property type="term" value="P:DNA-templated transcription"/>
    <property type="evidence" value="ECO:0007669"/>
    <property type="project" value="InterPro"/>
</dbReference>